<keyword evidence="2" id="KW-1185">Reference proteome</keyword>
<gene>
    <name evidence="1" type="ORF">Rhe02_51960</name>
</gene>
<organism evidence="1 2">
    <name type="scientific">Rhizocola hellebori</name>
    <dbReference type="NCBI Taxonomy" id="1392758"/>
    <lineage>
        <taxon>Bacteria</taxon>
        <taxon>Bacillati</taxon>
        <taxon>Actinomycetota</taxon>
        <taxon>Actinomycetes</taxon>
        <taxon>Micromonosporales</taxon>
        <taxon>Micromonosporaceae</taxon>
        <taxon>Rhizocola</taxon>
    </lineage>
</organism>
<proteinExistence type="predicted"/>
<name>A0A8J3QBZ0_9ACTN</name>
<evidence type="ECO:0000313" key="2">
    <source>
        <dbReference type="Proteomes" id="UP000612899"/>
    </source>
</evidence>
<accession>A0A8J3QBZ0</accession>
<protein>
    <submittedName>
        <fullName evidence="1">Uncharacterized protein</fullName>
    </submittedName>
</protein>
<dbReference type="EMBL" id="BONY01000033">
    <property type="protein sequence ID" value="GIH07129.1"/>
    <property type="molecule type" value="Genomic_DNA"/>
</dbReference>
<evidence type="ECO:0000313" key="1">
    <source>
        <dbReference type="EMBL" id="GIH07129.1"/>
    </source>
</evidence>
<dbReference type="AlphaFoldDB" id="A0A8J3QBZ0"/>
<comment type="caution">
    <text evidence="1">The sequence shown here is derived from an EMBL/GenBank/DDBJ whole genome shotgun (WGS) entry which is preliminary data.</text>
</comment>
<sequence>MSAAVTLYASPAHAFGGGFVRDSAICPTGKVVIGGGAQVIGEGSADFLTVIQETAPGNVGGSPRAWMTAMKNNDLFNSHSLGLYAVCADAPFSGHELVQRNVTVGGLGFRRTTVSCPAGKVSLSGGATVVGEGSANFDTVIRESGPGNQPSSSSWLVAVENNSFSSHTIAITAVCANAPDGYQIVREDHALIGNSFLRDATSCPAGKVSIGGGMQVIGDGSADFGTKLQESSPGSTPSSTAWTTAMRNGPDAHTIGTFVVCADEPDGYEIVRKRVTIN</sequence>
<reference evidence="1" key="1">
    <citation type="submission" date="2021-01" db="EMBL/GenBank/DDBJ databases">
        <title>Whole genome shotgun sequence of Rhizocola hellebori NBRC 109834.</title>
        <authorList>
            <person name="Komaki H."/>
            <person name="Tamura T."/>
        </authorList>
    </citation>
    <scope>NUCLEOTIDE SEQUENCE</scope>
    <source>
        <strain evidence="1">NBRC 109834</strain>
    </source>
</reference>
<dbReference type="Proteomes" id="UP000612899">
    <property type="component" value="Unassembled WGS sequence"/>
</dbReference>